<gene>
    <name evidence="2" type="ordered locus">Vdis_0502</name>
</gene>
<dbReference type="InterPro" id="IPR027417">
    <property type="entry name" value="P-loop_NTPase"/>
</dbReference>
<feature type="domain" description="ATPase" evidence="1">
    <location>
        <begin position="37"/>
        <end position="285"/>
    </location>
</feature>
<dbReference type="OrthoDB" id="29250at2157"/>
<evidence type="ECO:0000259" key="1">
    <source>
        <dbReference type="Pfam" id="PF01637"/>
    </source>
</evidence>
<dbReference type="EMBL" id="CP002100">
    <property type="protein sequence ID" value="ADN49901.1"/>
    <property type="molecule type" value="Genomic_DNA"/>
</dbReference>
<dbReference type="KEGG" id="vdi:Vdis_0502"/>
<proteinExistence type="predicted"/>
<dbReference type="Proteomes" id="UP000006681">
    <property type="component" value="Chromosome"/>
</dbReference>
<accession>E1QUH5</accession>
<evidence type="ECO:0000313" key="2">
    <source>
        <dbReference type="EMBL" id="ADN49901.1"/>
    </source>
</evidence>
<dbReference type="GeneID" id="9751422"/>
<evidence type="ECO:0000313" key="3">
    <source>
        <dbReference type="Proteomes" id="UP000006681"/>
    </source>
</evidence>
<protein>
    <submittedName>
        <fullName evidence="2">ATPase</fullName>
    </submittedName>
</protein>
<dbReference type="InterPro" id="IPR011579">
    <property type="entry name" value="ATPase_dom"/>
</dbReference>
<dbReference type="HOGENOM" id="CLU_626461_0_0_2"/>
<reference evidence="2 3" key="1">
    <citation type="journal article" date="2010" name="Stand. Genomic Sci.">
        <title>Complete genome sequence of Vulcanisaeta distributa type strain (IC-017).</title>
        <authorList>
            <person name="Mavromatis K."/>
            <person name="Sikorski J."/>
            <person name="Pabst E."/>
            <person name="Teshima H."/>
            <person name="Lapidus A."/>
            <person name="Lucas S."/>
            <person name="Nolan M."/>
            <person name="Glavina Del Rio T."/>
            <person name="Cheng J.F."/>
            <person name="Bruce D."/>
            <person name="Goodwin L."/>
            <person name="Pitluck S."/>
            <person name="Liolios K."/>
            <person name="Ivanova N."/>
            <person name="Mikhailova N."/>
            <person name="Pati A."/>
            <person name="Chen A."/>
            <person name="Palaniappan K."/>
            <person name="Land M."/>
            <person name="Hauser L."/>
            <person name="Chang Y.J."/>
            <person name="Jeffries C.D."/>
            <person name="Rohde M."/>
            <person name="Spring S."/>
            <person name="Goker M."/>
            <person name="Wirth R."/>
            <person name="Woyke T."/>
            <person name="Bristow J."/>
            <person name="Eisen J.A."/>
            <person name="Markowitz V."/>
            <person name="Hugenholtz P."/>
            <person name="Klenk H.P."/>
            <person name="Kyrpides N.C."/>
        </authorList>
    </citation>
    <scope>NUCLEOTIDE SEQUENCE [LARGE SCALE GENOMIC DNA]</scope>
    <source>
        <strain evidence="3">DSM 14429 / JCM 11212 / NBRC 100878 / IC-017</strain>
    </source>
</reference>
<sequence length="407" mass="45475">MPSRLSVGVNIDELINRVKEGGAYFGVEELGGFPMIFRDREREVKALLRELGGVGIVYGPLGCGKSTFLRNFSAALGGVRDDVIAMYVNLEERTLANSLRTYAIGLGSDVRNAVVKAFNSNIMPIITGTEPGLLVGISRFFYDLINELKVRRELRDKYVVLVFDELDKRYRAMLNVGDDAQVGYGVVEGEVMAYAGAIEEHSSVIYDNVRGLVVIFGFSNRVAVDIARRGGSKGGLNSLLLWYLPKEEFIGIINDVSRRAPPSKPIDVEVLWQLLGGNIRELAMLVLRYGWDVNAWLSSTVIRKVRDVIIHEVRIRSLEVNALLSRAIDPSPRNAYLHLGGDYLMRMNILIDIYGTVLSELPREPWVDSDFAYQLPAYYWALKAMIDKSTVDINPEDVIDEVTGGHR</sequence>
<dbReference type="eggNOG" id="arCOG03409">
    <property type="taxonomic scope" value="Archaea"/>
</dbReference>
<organism evidence="2 3">
    <name type="scientific">Vulcanisaeta distributa (strain DSM 14429 / JCM 11212 / NBRC 100878 / IC-017)</name>
    <dbReference type="NCBI Taxonomy" id="572478"/>
    <lineage>
        <taxon>Archaea</taxon>
        <taxon>Thermoproteota</taxon>
        <taxon>Thermoprotei</taxon>
        <taxon>Thermoproteales</taxon>
        <taxon>Thermoproteaceae</taxon>
        <taxon>Vulcanisaeta</taxon>
    </lineage>
</organism>
<reference evidence="3" key="2">
    <citation type="journal article" date="2010" name="Stand. Genomic Sci.">
        <title>Complete genome sequence of Vulcanisaeta distributa type strain (IC-017T).</title>
        <authorList>
            <person name="Mavromatis K."/>
            <person name="Sikorski J."/>
            <person name="Pabst E."/>
            <person name="Teshima H."/>
            <person name="Lapidus A."/>
            <person name="Lucas S."/>
            <person name="Nolan M."/>
            <person name="Glavina Del Rio T."/>
            <person name="Cheng J."/>
            <person name="Bruce D."/>
            <person name="Goodwin L."/>
            <person name="Pitluck S."/>
            <person name="Liolios K."/>
            <person name="Ivanova N."/>
            <person name="Mikhailova N."/>
            <person name="Pati A."/>
            <person name="Chen A."/>
            <person name="Palaniappan K."/>
            <person name="Land M."/>
            <person name="Hauser L."/>
            <person name="Chang Y."/>
            <person name="Jeffries C."/>
            <person name="Rohde M."/>
            <person name="Spring S."/>
            <person name="Goker M."/>
            <person name="Wirth R."/>
            <person name="Woyke T."/>
            <person name="Bristow J."/>
            <person name="Eisen J."/>
            <person name="Markowitz V."/>
            <person name="Hugenholtz P."/>
            <person name="Klenk H."/>
            <person name="Kyrpides N."/>
        </authorList>
    </citation>
    <scope>NUCLEOTIDE SEQUENCE [LARGE SCALE GENOMIC DNA]</scope>
    <source>
        <strain evidence="3">DSM 14429 / JCM 11212 / NBRC 100878 / IC-017</strain>
    </source>
</reference>
<dbReference type="AlphaFoldDB" id="E1QUH5"/>
<dbReference type="GO" id="GO:0005524">
    <property type="term" value="F:ATP binding"/>
    <property type="evidence" value="ECO:0007669"/>
    <property type="project" value="InterPro"/>
</dbReference>
<name>E1QUH5_VULDI</name>
<dbReference type="RefSeq" id="WP_013335626.1">
    <property type="nucleotide sequence ID" value="NC_014537.1"/>
</dbReference>
<dbReference type="Pfam" id="PF01637">
    <property type="entry name" value="ATPase_2"/>
    <property type="match status" value="1"/>
</dbReference>
<dbReference type="Gene3D" id="3.40.50.300">
    <property type="entry name" value="P-loop containing nucleotide triphosphate hydrolases"/>
    <property type="match status" value="1"/>
</dbReference>
<keyword evidence="3" id="KW-1185">Reference proteome</keyword>
<dbReference type="SUPFAM" id="SSF52540">
    <property type="entry name" value="P-loop containing nucleoside triphosphate hydrolases"/>
    <property type="match status" value="1"/>
</dbReference>